<evidence type="ECO:0000256" key="5">
    <source>
        <dbReference type="ARBA" id="ARBA00018429"/>
    </source>
</evidence>
<dbReference type="Pfam" id="PF03167">
    <property type="entry name" value="UDG"/>
    <property type="match status" value="1"/>
</dbReference>
<keyword evidence="9" id="KW-0963">Cytoplasm</keyword>
<protein>
    <recommendedName>
        <fullName evidence="5 9">Uracil-DNA glycosylase</fullName>
        <shortName evidence="9">UDG</shortName>
        <ecNumber evidence="4 9">3.2.2.27</ecNumber>
    </recommendedName>
</protein>
<dbReference type="RefSeq" id="WP_194116010.1">
    <property type="nucleotide sequence ID" value="NZ_JADFUA010000004.1"/>
</dbReference>
<dbReference type="Gene3D" id="3.40.470.10">
    <property type="entry name" value="Uracil-DNA glycosylase-like domain"/>
    <property type="match status" value="1"/>
</dbReference>
<dbReference type="InterPro" id="IPR018085">
    <property type="entry name" value="Ura-DNA_Glyclase_AS"/>
</dbReference>
<dbReference type="PANTHER" id="PTHR11264">
    <property type="entry name" value="URACIL-DNA GLYCOSYLASE"/>
    <property type="match status" value="1"/>
</dbReference>
<name>A0A8J7K237_9NEIS</name>
<dbReference type="InterPro" id="IPR036895">
    <property type="entry name" value="Uracil-DNA_glycosylase-like_sf"/>
</dbReference>
<comment type="similarity">
    <text evidence="3 9 11">Belongs to the uracil-DNA glycosylase (UDG) superfamily. UNG family.</text>
</comment>
<evidence type="ECO:0000256" key="6">
    <source>
        <dbReference type="ARBA" id="ARBA00022763"/>
    </source>
</evidence>
<dbReference type="GO" id="GO:0097510">
    <property type="term" value="P:base-excision repair, AP site formation via deaminated base removal"/>
    <property type="evidence" value="ECO:0007669"/>
    <property type="project" value="TreeGrafter"/>
</dbReference>
<dbReference type="SUPFAM" id="SSF52141">
    <property type="entry name" value="Uracil-DNA glycosylase-like"/>
    <property type="match status" value="1"/>
</dbReference>
<keyword evidence="6 9" id="KW-0227">DNA damage</keyword>
<sequence>MLIPANWQPLLDSFTESPRWQALQEFLAAEEAAGKQIYPPAALRFAALDAVSPEAVRVVILGQDPYHGAGEAHGLSFSVPHGVAVPPSLRNIWKEIARDLGHTPPQHGNLAGWAAQGVLLLNSVLTVEADCAASHAKRGWEEFTDCLIEQLAGRFPHLVFMLWGSHAQKKASRIPAERHLLLKSAHPSPLSAYRGFLGNGHFSAANDYLRAQGCAPINWECV</sequence>
<evidence type="ECO:0000259" key="12">
    <source>
        <dbReference type="SMART" id="SM00986"/>
    </source>
</evidence>
<evidence type="ECO:0000256" key="2">
    <source>
        <dbReference type="ARBA" id="ARBA00002631"/>
    </source>
</evidence>
<evidence type="ECO:0000256" key="7">
    <source>
        <dbReference type="ARBA" id="ARBA00022801"/>
    </source>
</evidence>
<gene>
    <name evidence="9" type="primary">ung</name>
    <name evidence="13" type="ORF">INR99_08990</name>
</gene>
<evidence type="ECO:0000256" key="10">
    <source>
        <dbReference type="PROSITE-ProRule" id="PRU10072"/>
    </source>
</evidence>
<dbReference type="SMART" id="SM00987">
    <property type="entry name" value="UreE_C"/>
    <property type="match status" value="1"/>
</dbReference>
<evidence type="ECO:0000256" key="3">
    <source>
        <dbReference type="ARBA" id="ARBA00008184"/>
    </source>
</evidence>
<comment type="function">
    <text evidence="2 9 11">Excises uracil residues from the DNA which can arise as a result of misincorporation of dUMP residues by DNA polymerase or due to deamination of cytosine.</text>
</comment>
<dbReference type="GO" id="GO:0004844">
    <property type="term" value="F:uracil DNA N-glycosylase activity"/>
    <property type="evidence" value="ECO:0007669"/>
    <property type="project" value="UniProtKB-UniRule"/>
</dbReference>
<feature type="active site" description="Proton acceptor" evidence="9 10">
    <location>
        <position position="64"/>
    </location>
</feature>
<keyword evidence="13" id="KW-0326">Glycosidase</keyword>
<accession>A0A8J7K237</accession>
<comment type="catalytic activity">
    <reaction evidence="1 9 11">
        <text>Hydrolyzes single-stranded DNA or mismatched double-stranded DNA and polynucleotides, releasing free uracil.</text>
        <dbReference type="EC" id="3.2.2.27"/>
    </reaction>
</comment>
<proteinExistence type="inferred from homology"/>
<dbReference type="EMBL" id="JADFUA010000004">
    <property type="protein sequence ID" value="MBE9609487.1"/>
    <property type="molecule type" value="Genomic_DNA"/>
</dbReference>
<dbReference type="Proteomes" id="UP000604481">
    <property type="component" value="Unassembled WGS sequence"/>
</dbReference>
<dbReference type="GO" id="GO:0005737">
    <property type="term" value="C:cytoplasm"/>
    <property type="evidence" value="ECO:0007669"/>
    <property type="project" value="UniProtKB-SubCell"/>
</dbReference>
<dbReference type="FunFam" id="3.40.470.10:FF:000001">
    <property type="entry name" value="Uracil-DNA glycosylase"/>
    <property type="match status" value="1"/>
</dbReference>
<keyword evidence="14" id="KW-1185">Reference proteome</keyword>
<evidence type="ECO:0000256" key="11">
    <source>
        <dbReference type="RuleBase" id="RU003780"/>
    </source>
</evidence>
<feature type="domain" description="Uracil-DNA glycosylase-like" evidence="12">
    <location>
        <begin position="49"/>
        <end position="209"/>
    </location>
</feature>
<dbReference type="NCBIfam" id="TIGR00628">
    <property type="entry name" value="ung"/>
    <property type="match status" value="1"/>
</dbReference>
<dbReference type="InterPro" id="IPR002043">
    <property type="entry name" value="UDG_fam1"/>
</dbReference>
<dbReference type="HAMAP" id="MF_00148">
    <property type="entry name" value="UDG"/>
    <property type="match status" value="1"/>
</dbReference>
<evidence type="ECO:0000313" key="13">
    <source>
        <dbReference type="EMBL" id="MBE9609487.1"/>
    </source>
</evidence>
<reference evidence="13 14" key="1">
    <citation type="submission" date="2020-10" db="EMBL/GenBank/DDBJ databases">
        <title>The genome sequence of Chitinilyticum litopenaei 4Y14.</title>
        <authorList>
            <person name="Liu Y."/>
        </authorList>
    </citation>
    <scope>NUCLEOTIDE SEQUENCE [LARGE SCALE GENOMIC DNA]</scope>
    <source>
        <strain evidence="13 14">4Y14</strain>
    </source>
</reference>
<evidence type="ECO:0000256" key="4">
    <source>
        <dbReference type="ARBA" id="ARBA00012030"/>
    </source>
</evidence>
<dbReference type="NCBIfam" id="NF003588">
    <property type="entry name" value="PRK05254.1-1"/>
    <property type="match status" value="1"/>
</dbReference>
<dbReference type="SMART" id="SM00986">
    <property type="entry name" value="UDG"/>
    <property type="match status" value="1"/>
</dbReference>
<dbReference type="CDD" id="cd10027">
    <property type="entry name" value="UDG-F1-like"/>
    <property type="match status" value="1"/>
</dbReference>
<dbReference type="PANTHER" id="PTHR11264:SF0">
    <property type="entry name" value="URACIL-DNA GLYCOSYLASE"/>
    <property type="match status" value="1"/>
</dbReference>
<comment type="subcellular location">
    <subcellularLocation>
        <location evidence="9">Cytoplasm</location>
    </subcellularLocation>
</comment>
<evidence type="ECO:0000256" key="8">
    <source>
        <dbReference type="ARBA" id="ARBA00023204"/>
    </source>
</evidence>
<evidence type="ECO:0000256" key="9">
    <source>
        <dbReference type="HAMAP-Rule" id="MF_00148"/>
    </source>
</evidence>
<dbReference type="AlphaFoldDB" id="A0A8J7K237"/>
<evidence type="ECO:0000256" key="1">
    <source>
        <dbReference type="ARBA" id="ARBA00001400"/>
    </source>
</evidence>
<dbReference type="NCBIfam" id="NF003589">
    <property type="entry name" value="PRK05254.1-2"/>
    <property type="match status" value="1"/>
</dbReference>
<dbReference type="NCBIfam" id="NF003592">
    <property type="entry name" value="PRK05254.1-5"/>
    <property type="match status" value="1"/>
</dbReference>
<evidence type="ECO:0000313" key="14">
    <source>
        <dbReference type="Proteomes" id="UP000604481"/>
    </source>
</evidence>
<comment type="caution">
    <text evidence="13">The sequence shown here is derived from an EMBL/GenBank/DDBJ whole genome shotgun (WGS) entry which is preliminary data.</text>
</comment>
<dbReference type="EC" id="3.2.2.27" evidence="4 9"/>
<keyword evidence="8 9" id="KW-0234">DNA repair</keyword>
<dbReference type="InterPro" id="IPR005122">
    <property type="entry name" value="Uracil-DNA_glycosylase-like"/>
</dbReference>
<dbReference type="NCBIfam" id="NF003591">
    <property type="entry name" value="PRK05254.1-4"/>
    <property type="match status" value="1"/>
</dbReference>
<organism evidence="13 14">
    <name type="scientific">Chitinilyticum piscinae</name>
    <dbReference type="NCBI Taxonomy" id="2866724"/>
    <lineage>
        <taxon>Bacteria</taxon>
        <taxon>Pseudomonadati</taxon>
        <taxon>Pseudomonadota</taxon>
        <taxon>Betaproteobacteria</taxon>
        <taxon>Neisseriales</taxon>
        <taxon>Chitinibacteraceae</taxon>
        <taxon>Chitinilyticum</taxon>
    </lineage>
</organism>
<dbReference type="PROSITE" id="PS00130">
    <property type="entry name" value="U_DNA_GLYCOSYLASE"/>
    <property type="match status" value="1"/>
</dbReference>
<keyword evidence="7 9" id="KW-0378">Hydrolase</keyword>